<evidence type="ECO:0000256" key="1">
    <source>
        <dbReference type="SAM" id="Phobius"/>
    </source>
</evidence>
<keyword evidence="1" id="KW-0812">Transmembrane</keyword>
<feature type="transmembrane region" description="Helical" evidence="1">
    <location>
        <begin position="6"/>
        <end position="33"/>
    </location>
</feature>
<feature type="transmembrane region" description="Helical" evidence="1">
    <location>
        <begin position="93"/>
        <end position="111"/>
    </location>
</feature>
<dbReference type="PATRIC" id="fig|411483.3.peg.262"/>
<dbReference type="Proteomes" id="UP000004619">
    <property type="component" value="Unassembled WGS sequence"/>
</dbReference>
<keyword evidence="1" id="KW-0472">Membrane</keyword>
<protein>
    <recommendedName>
        <fullName evidence="4">Peptidase C39-like domain-containing protein</fullName>
    </recommendedName>
</protein>
<sequence length="307" mass="33869">MKQDPFWLYFIQRLSLLSIASFTKHFLLLLLFFPERIFAKILCHARGKNRKIFPAFTQFYHDLVLNLKQWEPPGAVPEQGKGVCPMQHGSLRAPVRVFMAAVLLCLSFLAAPKAAAAQLQDVNGIMLLSFDSQQIVSIGNQTSGRCSWYALRYARTILDGKPCSGSGMWSNGAVWSAAGYYAYSGSLSGCLSRLYEELQAGRPVIVHLKNTAVSGVSKHTNRVTSYEYHLSGSGWKEVNYPHIATSSTYGHWVCVVGISPTADPENLRESDFYALDPARVSVNGTLAVTKLLDGTIWTDNSPLKVAA</sequence>
<reference evidence="2" key="1">
    <citation type="submission" date="2009-08" db="EMBL/GenBank/DDBJ databases">
        <authorList>
            <person name="Weinstock G."/>
            <person name="Sodergren E."/>
            <person name="Clifton S."/>
            <person name="Fulton L."/>
            <person name="Fulton B."/>
            <person name="Courtney L."/>
            <person name="Fronick C."/>
            <person name="Harrison M."/>
            <person name="Strong C."/>
            <person name="Farmer C."/>
            <person name="Delahaunty K."/>
            <person name="Markovic C."/>
            <person name="Hall O."/>
            <person name="Minx P."/>
            <person name="Tomlinson C."/>
            <person name="Mitreva M."/>
            <person name="Nelson J."/>
            <person name="Hou S."/>
            <person name="Wollam A."/>
            <person name="Pepin K.H."/>
            <person name="Johnson M."/>
            <person name="Bhonagiri V."/>
            <person name="Nash W.E."/>
            <person name="Warren W."/>
            <person name="Chinwalla A."/>
            <person name="Mardis E.R."/>
            <person name="Wilson R.K."/>
        </authorList>
    </citation>
    <scope>NUCLEOTIDE SEQUENCE [LARGE SCALE GENOMIC DNA]</scope>
    <source>
        <strain evidence="2">A2-165</strain>
    </source>
</reference>
<proteinExistence type="predicted"/>
<evidence type="ECO:0000313" key="2">
    <source>
        <dbReference type="EMBL" id="EEU98072.1"/>
    </source>
</evidence>
<organism evidence="2 3">
    <name type="scientific">Faecalibacterium duncaniae (strain DSM 17677 / JCM 31915 / A2-165)</name>
    <name type="common">Faecalibacterium prausnitzii</name>
    <dbReference type="NCBI Taxonomy" id="411483"/>
    <lineage>
        <taxon>Bacteria</taxon>
        <taxon>Bacillati</taxon>
        <taxon>Bacillota</taxon>
        <taxon>Clostridia</taxon>
        <taxon>Eubacteriales</taxon>
        <taxon>Oscillospiraceae</taxon>
        <taxon>Faecalibacterium</taxon>
    </lineage>
</organism>
<dbReference type="AlphaFoldDB" id="C7H204"/>
<dbReference type="HOGENOM" id="CLU_078747_0_0_9"/>
<accession>C7H204</accession>
<keyword evidence="3" id="KW-1185">Reference proteome</keyword>
<keyword evidence="1" id="KW-1133">Transmembrane helix</keyword>
<evidence type="ECO:0008006" key="4">
    <source>
        <dbReference type="Google" id="ProtNLM"/>
    </source>
</evidence>
<gene>
    <name evidence="2" type="ORF">FAEPRAA2165_00296</name>
</gene>
<comment type="caution">
    <text evidence="2">The sequence shown here is derived from an EMBL/GenBank/DDBJ whole genome shotgun (WGS) entry which is preliminary data.</text>
</comment>
<evidence type="ECO:0000313" key="3">
    <source>
        <dbReference type="Proteomes" id="UP000004619"/>
    </source>
</evidence>
<dbReference type="EMBL" id="ACOP02000004">
    <property type="protein sequence ID" value="EEU98072.1"/>
    <property type="molecule type" value="Genomic_DNA"/>
</dbReference>
<name>C7H204_FAED2</name>